<proteinExistence type="predicted"/>
<gene>
    <name evidence="1" type="ORF">g.45209</name>
</gene>
<feature type="non-terminal residue" evidence="1">
    <location>
        <position position="152"/>
    </location>
</feature>
<dbReference type="EMBL" id="GECZ01008624">
    <property type="protein sequence ID" value="JAS61145.1"/>
    <property type="molecule type" value="Transcribed_RNA"/>
</dbReference>
<reference evidence="1" key="1">
    <citation type="submission" date="2015-11" db="EMBL/GenBank/DDBJ databases">
        <title>De novo transcriptome assembly of four potential Pierce s Disease insect vectors from Arizona vineyards.</title>
        <authorList>
            <person name="Tassone E.E."/>
        </authorList>
    </citation>
    <scope>NUCLEOTIDE SEQUENCE</scope>
</reference>
<evidence type="ECO:0000313" key="1">
    <source>
        <dbReference type="EMBL" id="JAS61145.1"/>
    </source>
</evidence>
<name>A0A1B6GFB3_9HEMI</name>
<sequence>MRFKADLEAKGAELRHEIGSMSLRVEQLTVKHVEDLRLLETKHLAEEELLRGQVAKLSEINDNFVNRMREIEKEHKLELERQWEKLLDEKDNYSAFIEEEYNEKIKRLKDELIAVKKCAKLRENELLSRIEQCNGIQIDDDTVSKSANLEQT</sequence>
<accession>A0A1B6GFB3</accession>
<protein>
    <submittedName>
        <fullName evidence="1">Uncharacterized protein</fullName>
    </submittedName>
</protein>
<dbReference type="AlphaFoldDB" id="A0A1B6GFB3"/>
<organism evidence="1">
    <name type="scientific">Cuerna arida</name>
    <dbReference type="NCBI Taxonomy" id="1464854"/>
    <lineage>
        <taxon>Eukaryota</taxon>
        <taxon>Metazoa</taxon>
        <taxon>Ecdysozoa</taxon>
        <taxon>Arthropoda</taxon>
        <taxon>Hexapoda</taxon>
        <taxon>Insecta</taxon>
        <taxon>Pterygota</taxon>
        <taxon>Neoptera</taxon>
        <taxon>Paraneoptera</taxon>
        <taxon>Hemiptera</taxon>
        <taxon>Auchenorrhyncha</taxon>
        <taxon>Membracoidea</taxon>
        <taxon>Cicadellidae</taxon>
        <taxon>Cicadellinae</taxon>
        <taxon>Proconiini</taxon>
        <taxon>Cuerna</taxon>
    </lineage>
</organism>